<dbReference type="AlphaFoldDB" id="A0A842HBV4"/>
<keyword evidence="2" id="KW-1185">Reference proteome</keyword>
<accession>A0A842HBV4</accession>
<evidence type="ECO:0000313" key="1">
    <source>
        <dbReference type="EMBL" id="MBC2593097.1"/>
    </source>
</evidence>
<organism evidence="1 2">
    <name type="scientific">Ruficoccus amylovorans</name>
    <dbReference type="NCBI Taxonomy" id="1804625"/>
    <lineage>
        <taxon>Bacteria</taxon>
        <taxon>Pseudomonadati</taxon>
        <taxon>Verrucomicrobiota</taxon>
        <taxon>Opitutia</taxon>
        <taxon>Puniceicoccales</taxon>
        <taxon>Cerasicoccaceae</taxon>
        <taxon>Ruficoccus</taxon>
    </lineage>
</organism>
<dbReference type="RefSeq" id="WP_185674094.1">
    <property type="nucleotide sequence ID" value="NZ_JACHVB010000012.1"/>
</dbReference>
<comment type="caution">
    <text evidence="1">The sequence shown here is derived from an EMBL/GenBank/DDBJ whole genome shotgun (WGS) entry which is preliminary data.</text>
</comment>
<reference evidence="1 2" key="1">
    <citation type="submission" date="2020-07" db="EMBL/GenBank/DDBJ databases">
        <authorList>
            <person name="Feng X."/>
        </authorList>
    </citation>
    <scope>NUCLEOTIDE SEQUENCE [LARGE SCALE GENOMIC DNA]</scope>
    <source>
        <strain evidence="1 2">JCM31066</strain>
    </source>
</reference>
<name>A0A842HBV4_9BACT</name>
<proteinExistence type="predicted"/>
<protein>
    <submittedName>
        <fullName evidence="1">Uncharacterized protein</fullName>
    </submittedName>
</protein>
<sequence>MGAPAGAAELNKPNETITEFVIGFDSDPERAEEEAIAEAATRAIDGDYETKGLLIEVGGGICYTRMLIEHKIYMRPTQTRDQQVVAGYGNSCERAYEDARDKATALLSDSCRSTARINDKKDERAQSRCRANSAGYWIKSATFAKYNGKWTCIMKFEYLKDKEAE</sequence>
<dbReference type="EMBL" id="JACHVB010000012">
    <property type="protein sequence ID" value="MBC2593097.1"/>
    <property type="molecule type" value="Genomic_DNA"/>
</dbReference>
<dbReference type="Proteomes" id="UP000546464">
    <property type="component" value="Unassembled WGS sequence"/>
</dbReference>
<gene>
    <name evidence="1" type="ORF">H5P28_02370</name>
</gene>
<evidence type="ECO:0000313" key="2">
    <source>
        <dbReference type="Proteomes" id="UP000546464"/>
    </source>
</evidence>